<dbReference type="Pfam" id="PF04357">
    <property type="entry name" value="TamB"/>
    <property type="match status" value="1"/>
</dbReference>
<keyword evidence="2 5" id="KW-0812">Transmembrane</keyword>
<keyword evidence="4 5" id="KW-0472">Membrane</keyword>
<evidence type="ECO:0000256" key="3">
    <source>
        <dbReference type="ARBA" id="ARBA00022989"/>
    </source>
</evidence>
<dbReference type="PANTHER" id="PTHR36985">
    <property type="entry name" value="TRANSLOCATION AND ASSEMBLY MODULE SUBUNIT TAMB"/>
    <property type="match status" value="1"/>
</dbReference>
<evidence type="ECO:0000256" key="5">
    <source>
        <dbReference type="SAM" id="Phobius"/>
    </source>
</evidence>
<dbReference type="InterPro" id="IPR008023">
    <property type="entry name" value="DUF748"/>
</dbReference>
<dbReference type="GO" id="GO:0097347">
    <property type="term" value="C:TAM protein secretion complex"/>
    <property type="evidence" value="ECO:0007669"/>
    <property type="project" value="TreeGrafter"/>
</dbReference>
<dbReference type="Proteomes" id="UP000014977">
    <property type="component" value="Unassembled WGS sequence"/>
</dbReference>
<evidence type="ECO:0000256" key="1">
    <source>
        <dbReference type="ARBA" id="ARBA00004167"/>
    </source>
</evidence>
<dbReference type="GO" id="GO:0005886">
    <property type="term" value="C:plasma membrane"/>
    <property type="evidence" value="ECO:0007669"/>
    <property type="project" value="InterPro"/>
</dbReference>
<name>S7TGF8_DESML</name>
<comment type="subcellular location">
    <subcellularLocation>
        <location evidence="1">Membrane</location>
        <topology evidence="1">Single-pass membrane protein</topology>
    </subcellularLocation>
</comment>
<dbReference type="InterPro" id="IPR007452">
    <property type="entry name" value="TamB_C"/>
</dbReference>
<evidence type="ECO:0000256" key="4">
    <source>
        <dbReference type="ARBA" id="ARBA00023136"/>
    </source>
</evidence>
<feature type="transmembrane region" description="Helical" evidence="5">
    <location>
        <begin position="7"/>
        <end position="30"/>
    </location>
</feature>
<gene>
    <name evidence="7" type="ORF">dsmv_0551</name>
</gene>
<dbReference type="eggNOG" id="COG2911">
    <property type="taxonomic scope" value="Bacteria"/>
</dbReference>
<keyword evidence="3 5" id="KW-1133">Transmembrane helix</keyword>
<evidence type="ECO:0000256" key="2">
    <source>
        <dbReference type="ARBA" id="ARBA00022692"/>
    </source>
</evidence>
<dbReference type="RefSeq" id="WP_020877662.1">
    <property type="nucleotide sequence ID" value="NZ_FUWN01000001.1"/>
</dbReference>
<dbReference type="STRING" id="897.B2D07_15405"/>
<keyword evidence="8" id="KW-1185">Reference proteome</keyword>
<dbReference type="Pfam" id="PF05359">
    <property type="entry name" value="DUF748"/>
    <property type="match status" value="1"/>
</dbReference>
<accession>S7TGF8</accession>
<dbReference type="GO" id="GO:0009306">
    <property type="term" value="P:protein secretion"/>
    <property type="evidence" value="ECO:0007669"/>
    <property type="project" value="InterPro"/>
</dbReference>
<evidence type="ECO:0000259" key="6">
    <source>
        <dbReference type="Pfam" id="PF04357"/>
    </source>
</evidence>
<reference evidence="7 8" key="1">
    <citation type="journal article" date="2013" name="Genome Announc.">
        <title>Draft genome sequences for three mercury-methylating, sulfate-reducing bacteria.</title>
        <authorList>
            <person name="Brown S.D."/>
            <person name="Hurt R.A.Jr."/>
            <person name="Gilmour C.C."/>
            <person name="Elias D.A."/>
        </authorList>
    </citation>
    <scope>NUCLEOTIDE SEQUENCE [LARGE SCALE GENOMIC DNA]</scope>
    <source>
        <strain evidence="7 8">DSM 2059</strain>
    </source>
</reference>
<evidence type="ECO:0000313" key="8">
    <source>
        <dbReference type="Proteomes" id="UP000014977"/>
    </source>
</evidence>
<organism evidence="7 8">
    <name type="scientific">Desulfococcus multivorans DSM 2059</name>
    <dbReference type="NCBI Taxonomy" id="1121405"/>
    <lineage>
        <taxon>Bacteria</taxon>
        <taxon>Pseudomonadati</taxon>
        <taxon>Thermodesulfobacteriota</taxon>
        <taxon>Desulfobacteria</taxon>
        <taxon>Desulfobacterales</taxon>
        <taxon>Desulfococcaceae</taxon>
        <taxon>Desulfococcus</taxon>
    </lineage>
</organism>
<evidence type="ECO:0000313" key="7">
    <source>
        <dbReference type="EMBL" id="EPR35846.1"/>
    </source>
</evidence>
<dbReference type="PANTHER" id="PTHR36985:SF1">
    <property type="entry name" value="TRANSLOCATION AND ASSEMBLY MODULE SUBUNIT TAMB"/>
    <property type="match status" value="1"/>
</dbReference>
<comment type="caution">
    <text evidence="7">The sequence shown here is derived from an EMBL/GenBank/DDBJ whole genome shotgun (WGS) entry which is preliminary data.</text>
</comment>
<protein>
    <recommendedName>
        <fullName evidence="6">Translocation and assembly module TamB C-terminal domain-containing protein</fullName>
    </recommendedName>
</protein>
<sequence length="1304" mass="138874">MGRWVRTALIAVVTVSGLLMLVLVGGVSYLKTPQAQKRLQQHVDRILPGAVRWGNLDFSLLAGRVDIRDLLVEGPEQERLAGLDHLRIDVSWRALLKGVIAVKAVRVEAPWADLAVDARGRLNLMGAFPEPEPRASEPAETPGQSAVEVVVDRFRLTNGVFSYKDPEAPLAVSLEGVSMQIDALSSSTPTGRLRIGILGGDIESPAFTGPIDQFEAAADLNADRLSSVILALSAGKTHIRLAGAVDRLGDDPVLDLTLDADLALAEIRDVLNLDPELSGSAAMHLSAKGPLSDPDATVKLDYGGGLLGGFPVDRIDLHLSLADRHLHIAPLSIISRLGTLSVQGDADLAAAFPRGFLSADRALFAVGLKGDLALQAPDLAALLSPAGIEGVAGGLSANLSMGGSPDRPTATLAVSGKRLVAPGAVLGDVLLEADLDQSGTVAISTLTLKNRGSRATVRGSITLLENRPGDVPKVRPGLPVDLALALENVAPGDFLEIGDIKGRFAGTVKADGPARSPDLRADISGEGLAVGSNRIGDVDARITMTEGRVGLSPVAVVNGESRLTLTGTVGVMTPGTGAFSDDPTLDIRLSGDPVRLEDFVHGMTGTFSLAGEIGGSVARPRGTITVDGGRLELGDQPLDGVTMNARMDGGTIRLDRFRVAVTPEEFLDGQGIIDLDRSTYEMRVTSTGISLGSIPAAGGPDRLAGTVSLDLFGKGSFADPRAEGRVAMTDIRINRKPMADFRIQLALADRTARIWGRPGFDLNGRYHLDRKTFSAVLGFDRTDLAPYFRIAGLDDLTGRIDGTLTAEGKSDAWETIRVAADLRDLSLVSGGRPLLAGRRIEARFEEGRYTLPATEIRLLEDGRITLKGAGDLAGRLALSADGRIPLAVIRPFLDAESDPQGVILLAAEMSGTLEKPELQGRLTLDRLGMNLPGLDQRLHDVTGRVVLSSGALSLENVTGRIDDGSFGLDGRVDLEAFAPVRVDLQASARRLPIEIPDTLSLLLDSRLNLSGTPEKSMLSGEIVLLEGRYTRDVELNLLQGMTTKTRETAPEPDAGETPFLSDMALDIVVKRREPFVVENNVADMRLSPDLRVLGTAQRPVISGRAAVDEGVVTYQKRAFEIRRGVVDFLNPYRTEPTIDIEGEVEVRDWIVTLKIGGTPDNLRFELTSNPAEEHGDIISLLVFGKTLKEMRRDDGGSGFSARGMLGEILSDTLSSGVRDATGLDIVEVELSEAGNGGDAEDIRVTLGKELSRRITVKYGADIKNGVTVQKVISEYRILEELMVSAFQDTAGNFGGALTFRMEFR</sequence>
<feature type="domain" description="Translocation and assembly module TamB C-terminal" evidence="6">
    <location>
        <begin position="956"/>
        <end position="1303"/>
    </location>
</feature>
<dbReference type="EMBL" id="ATHJ01000105">
    <property type="protein sequence ID" value="EPR35846.1"/>
    <property type="molecule type" value="Genomic_DNA"/>
</dbReference>
<proteinExistence type="predicted"/>